<reference evidence="2" key="1">
    <citation type="journal article" date="2009" name="PLoS ONE">
        <title>Genome degradation in Brucella ovis corresponds with narrowing of its host range and tissue tropism.</title>
        <authorList>
            <person name="Tsolis R.M."/>
            <person name="Seshadri R."/>
            <person name="Santos R.L."/>
            <person name="Sangari F.J."/>
            <person name="Lobo J.M."/>
            <person name="de Jong M.F."/>
            <person name="Ren Q."/>
            <person name="Myers G."/>
            <person name="Brinkac L.M."/>
            <person name="Nelson W.C."/>
            <person name="Deboy R.T."/>
            <person name="Angiuoli S."/>
            <person name="Khouri H."/>
            <person name="Dimitrov G."/>
            <person name="Robinson J.R."/>
            <person name="Mulligan S."/>
            <person name="Walker R.L."/>
            <person name="Elzer P.E."/>
            <person name="Hassan K.A."/>
            <person name="Paulsen I.T."/>
        </authorList>
    </citation>
    <scope>NUCLEOTIDE SEQUENCE [LARGE SCALE GENOMIC DNA]</scope>
    <source>
        <strain evidence="2">ATCC 25840 / 63/290 / NCTC 10512</strain>
    </source>
</reference>
<dbReference type="InterPro" id="IPR010710">
    <property type="entry name" value="DUF1289"/>
</dbReference>
<organism evidence="1 2">
    <name type="scientific">Brucella ovis (strain ATCC 25840 / 63/290 / NCTC 10512)</name>
    <dbReference type="NCBI Taxonomy" id="444178"/>
    <lineage>
        <taxon>Bacteria</taxon>
        <taxon>Pseudomonadati</taxon>
        <taxon>Pseudomonadota</taxon>
        <taxon>Alphaproteobacteria</taxon>
        <taxon>Hyphomicrobiales</taxon>
        <taxon>Brucellaceae</taxon>
        <taxon>Brucella/Ochrobactrum group</taxon>
        <taxon>Brucella</taxon>
    </lineage>
</organism>
<name>A0A0H3AQA1_BRUO2</name>
<accession>A0A0H3AQA1</accession>
<protein>
    <recommendedName>
        <fullName evidence="3">Fe-S protein</fullName>
    </recommendedName>
</protein>
<sequence length="76" mass="8369">MSWPFDATTLHFMDTAKIESPCILVSTMDAKTGFCLGCARTLDEIAQWSSMNSGKQRAVLALLPARHKVLDRKKAG</sequence>
<keyword evidence="2" id="KW-1185">Reference proteome</keyword>
<dbReference type="AlphaFoldDB" id="A0A0H3AQA1"/>
<dbReference type="Pfam" id="PF06945">
    <property type="entry name" value="DUF1289"/>
    <property type="match status" value="1"/>
</dbReference>
<evidence type="ECO:0000313" key="1">
    <source>
        <dbReference type="EMBL" id="ABQ60756.1"/>
    </source>
</evidence>
<proteinExistence type="predicted"/>
<dbReference type="PANTHER" id="PTHR35175:SF2">
    <property type="entry name" value="DUF1289 DOMAIN-CONTAINING PROTEIN"/>
    <property type="match status" value="1"/>
</dbReference>
<evidence type="ECO:0000313" key="2">
    <source>
        <dbReference type="Proteomes" id="UP000006383"/>
    </source>
</evidence>
<dbReference type="KEGG" id="bov:BOV_0857"/>
<dbReference type="HOGENOM" id="CLU_162538_6_3_5"/>
<gene>
    <name evidence="1" type="ordered locus">BOV_0857</name>
</gene>
<dbReference type="EMBL" id="CP000708">
    <property type="protein sequence ID" value="ABQ60756.1"/>
    <property type="molecule type" value="Genomic_DNA"/>
</dbReference>
<dbReference type="PANTHER" id="PTHR35175">
    <property type="entry name" value="DUF1289 DOMAIN-CONTAINING PROTEIN"/>
    <property type="match status" value="1"/>
</dbReference>
<evidence type="ECO:0008006" key="3">
    <source>
        <dbReference type="Google" id="ProtNLM"/>
    </source>
</evidence>
<dbReference type="Proteomes" id="UP000006383">
    <property type="component" value="Chromosome I"/>
</dbReference>